<sequence length="133" mass="15723">MLFWLITKRAPWSLVDSFDDVDKKAVGRQTHSCLDSTTFKLLRARDQVNKKAKRSGLSHDWTEYKRLRNKVSEINREPRTDYFKNKLEKYRGKLKAFLDTLRLLLPSKKKCNEIEKLVVGLQELSDKRTLLIL</sequence>
<gene>
    <name evidence="1" type="ORF">PACLA_8A035372</name>
</gene>
<dbReference type="EMBL" id="CACRXK020009173">
    <property type="protein sequence ID" value="CAB4016573.1"/>
    <property type="molecule type" value="Genomic_DNA"/>
</dbReference>
<reference evidence="1" key="1">
    <citation type="submission" date="2020-04" db="EMBL/GenBank/DDBJ databases">
        <authorList>
            <person name="Alioto T."/>
            <person name="Alioto T."/>
            <person name="Gomez Garrido J."/>
        </authorList>
    </citation>
    <scope>NUCLEOTIDE SEQUENCE</scope>
    <source>
        <strain evidence="1">A484AB</strain>
    </source>
</reference>
<keyword evidence="2" id="KW-1185">Reference proteome</keyword>
<name>A0A7D9ERD0_PARCT</name>
<evidence type="ECO:0000313" key="2">
    <source>
        <dbReference type="Proteomes" id="UP001152795"/>
    </source>
</evidence>
<dbReference type="OrthoDB" id="6781885at2759"/>
<accession>A0A7D9ERD0</accession>
<evidence type="ECO:0000313" key="1">
    <source>
        <dbReference type="EMBL" id="CAB4016573.1"/>
    </source>
</evidence>
<proteinExistence type="predicted"/>
<protein>
    <submittedName>
        <fullName evidence="1">Uncharacterized protein</fullName>
    </submittedName>
</protein>
<dbReference type="AlphaFoldDB" id="A0A7D9ERD0"/>
<organism evidence="1 2">
    <name type="scientific">Paramuricea clavata</name>
    <name type="common">Red gorgonian</name>
    <name type="synonym">Violescent sea-whip</name>
    <dbReference type="NCBI Taxonomy" id="317549"/>
    <lineage>
        <taxon>Eukaryota</taxon>
        <taxon>Metazoa</taxon>
        <taxon>Cnidaria</taxon>
        <taxon>Anthozoa</taxon>
        <taxon>Octocorallia</taxon>
        <taxon>Malacalcyonacea</taxon>
        <taxon>Plexauridae</taxon>
        <taxon>Paramuricea</taxon>
    </lineage>
</organism>
<dbReference type="Proteomes" id="UP001152795">
    <property type="component" value="Unassembled WGS sequence"/>
</dbReference>
<comment type="caution">
    <text evidence="1">The sequence shown here is derived from an EMBL/GenBank/DDBJ whole genome shotgun (WGS) entry which is preliminary data.</text>
</comment>